<dbReference type="AlphaFoldDB" id="A0A3G8YUH8"/>
<keyword evidence="5" id="KW-0614">Plasmid</keyword>
<feature type="domain" description="UspA" evidence="4">
    <location>
        <begin position="90"/>
        <end position="233"/>
    </location>
</feature>
<keyword evidence="6" id="KW-1185">Reference proteome</keyword>
<dbReference type="Proteomes" id="UP000276417">
    <property type="component" value="Plasmid unnamed2"/>
</dbReference>
<geneLocation type="plasmid" evidence="5 6">
    <name>unnamed2</name>
</geneLocation>
<dbReference type="GO" id="GO:0005524">
    <property type="term" value="F:ATP binding"/>
    <property type="evidence" value="ECO:0007669"/>
    <property type="project" value="UniProtKB-KW"/>
</dbReference>
<reference evidence="5 6" key="1">
    <citation type="submission" date="2018-11" db="EMBL/GenBank/DDBJ databases">
        <title>Deinococcus shelandsis sp. nov., isolated from South Shetland Islands soil of Antarctica.</title>
        <authorList>
            <person name="Tian J."/>
        </authorList>
    </citation>
    <scope>NUCLEOTIDE SEQUENCE [LARGE SCALE GENOMIC DNA]</scope>
    <source>
        <strain evidence="5 6">S14-83T</strain>
        <plasmid evidence="5 6">unnamed2</plasmid>
    </source>
</reference>
<dbReference type="Pfam" id="PF00582">
    <property type="entry name" value="Usp"/>
    <property type="match status" value="1"/>
</dbReference>
<sequence>MRAAAVTIPTTPRGASRRTAHRVNRNGNADVLSNWYGAAFWNADEQHYGSPACAGPAPDSDFVGLDSTGPDSPQIRVEAFSNDRKKEFAMFDHILVPIDGSPLSALALPVAAELARCHHSTLTVLYVVPPLPVIYGDAVYTYDDPDASERAKAEGQRLLEDARTALGSPNIRLLCLEGGDPRTAQAIADVAEQQHCSLVVMGTHGRSGLDRFFLGSVAEGVMRRIGVPVLLVRAPKTAAPVTHKAAAQEVAG</sequence>
<organism evidence="5 6">
    <name type="scientific">Deinococcus psychrotolerans</name>
    <dbReference type="NCBI Taxonomy" id="2489213"/>
    <lineage>
        <taxon>Bacteria</taxon>
        <taxon>Thermotogati</taxon>
        <taxon>Deinococcota</taxon>
        <taxon>Deinococci</taxon>
        <taxon>Deinococcales</taxon>
        <taxon>Deinococcaceae</taxon>
        <taxon>Deinococcus</taxon>
    </lineage>
</organism>
<dbReference type="KEGG" id="dph:EHF33_18345"/>
<dbReference type="InterPro" id="IPR006015">
    <property type="entry name" value="Universal_stress_UspA"/>
</dbReference>
<accession>A0A3G8YUH8</accession>
<keyword evidence="3" id="KW-0067">ATP-binding</keyword>
<dbReference type="Gene3D" id="3.40.50.620">
    <property type="entry name" value="HUPs"/>
    <property type="match status" value="1"/>
</dbReference>
<evidence type="ECO:0000256" key="3">
    <source>
        <dbReference type="ARBA" id="ARBA00022840"/>
    </source>
</evidence>
<evidence type="ECO:0000256" key="2">
    <source>
        <dbReference type="ARBA" id="ARBA00022741"/>
    </source>
</evidence>
<dbReference type="SUPFAM" id="SSF52402">
    <property type="entry name" value="Adenine nucleotide alpha hydrolases-like"/>
    <property type="match status" value="1"/>
</dbReference>
<dbReference type="EMBL" id="CP034186">
    <property type="protein sequence ID" value="AZI44876.1"/>
    <property type="molecule type" value="Genomic_DNA"/>
</dbReference>
<evidence type="ECO:0000313" key="6">
    <source>
        <dbReference type="Proteomes" id="UP000276417"/>
    </source>
</evidence>
<evidence type="ECO:0000256" key="1">
    <source>
        <dbReference type="ARBA" id="ARBA00008791"/>
    </source>
</evidence>
<dbReference type="PANTHER" id="PTHR46268">
    <property type="entry name" value="STRESS RESPONSE PROTEIN NHAX"/>
    <property type="match status" value="1"/>
</dbReference>
<protein>
    <submittedName>
        <fullName evidence="5">Universal stress protein</fullName>
    </submittedName>
</protein>
<proteinExistence type="inferred from homology"/>
<evidence type="ECO:0000313" key="5">
    <source>
        <dbReference type="EMBL" id="AZI44876.1"/>
    </source>
</evidence>
<comment type="similarity">
    <text evidence="1">Belongs to the universal stress protein A family.</text>
</comment>
<dbReference type="PANTHER" id="PTHR46268:SF27">
    <property type="entry name" value="UNIVERSAL STRESS PROTEIN RV2623"/>
    <property type="match status" value="1"/>
</dbReference>
<dbReference type="OrthoDB" id="69793at2"/>
<dbReference type="InterPro" id="IPR006016">
    <property type="entry name" value="UspA"/>
</dbReference>
<dbReference type="PRINTS" id="PR01438">
    <property type="entry name" value="UNVRSLSTRESS"/>
</dbReference>
<dbReference type="CDD" id="cd00293">
    <property type="entry name" value="USP-like"/>
    <property type="match status" value="1"/>
</dbReference>
<name>A0A3G8YUH8_9DEIO</name>
<evidence type="ECO:0000259" key="4">
    <source>
        <dbReference type="Pfam" id="PF00582"/>
    </source>
</evidence>
<keyword evidence="2" id="KW-0547">Nucleotide-binding</keyword>
<gene>
    <name evidence="5" type="ORF">EHF33_18345</name>
</gene>
<dbReference type="InterPro" id="IPR014729">
    <property type="entry name" value="Rossmann-like_a/b/a_fold"/>
</dbReference>